<evidence type="ECO:0000313" key="2">
    <source>
        <dbReference type="EMBL" id="TKK64159.1"/>
    </source>
</evidence>
<sequence>MTKKAILVTATFIGFCYCFRFGYIWTAYGHGGQILGVPFALIMLFTTILSFTAKTNKGKDTAFIFGIIYFLTLAAFSVTIEIIRATMTNYFDFLYYEPNGYVDKIFLSWLIIGAVAFLLTLRQMRKKRLEDGKLKVDTFSM</sequence>
<organism evidence="2 3">
    <name type="scientific">Ilyomonas limi</name>
    <dbReference type="NCBI Taxonomy" id="2575867"/>
    <lineage>
        <taxon>Bacteria</taxon>
        <taxon>Pseudomonadati</taxon>
        <taxon>Bacteroidota</taxon>
        <taxon>Chitinophagia</taxon>
        <taxon>Chitinophagales</taxon>
        <taxon>Chitinophagaceae</taxon>
        <taxon>Ilyomonas</taxon>
    </lineage>
</organism>
<feature type="transmembrane region" description="Helical" evidence="1">
    <location>
        <begin position="63"/>
        <end position="85"/>
    </location>
</feature>
<accession>A0A4U3KRA6</accession>
<reference evidence="2 3" key="1">
    <citation type="submission" date="2019-05" db="EMBL/GenBank/DDBJ databases">
        <title>Panacibacter sp. strain 17mud1-8 Genome sequencing and assembly.</title>
        <authorList>
            <person name="Chhetri G."/>
        </authorList>
    </citation>
    <scope>NUCLEOTIDE SEQUENCE [LARGE SCALE GENOMIC DNA]</scope>
    <source>
        <strain evidence="2 3">17mud1-8</strain>
    </source>
</reference>
<name>A0A4U3KRA6_9BACT</name>
<gene>
    <name evidence="2" type="ORF">FC093_23105</name>
</gene>
<dbReference type="RefSeq" id="WP_137264195.1">
    <property type="nucleotide sequence ID" value="NZ_SZQL01000041.1"/>
</dbReference>
<feature type="transmembrane region" description="Helical" evidence="1">
    <location>
        <begin position="30"/>
        <end position="51"/>
    </location>
</feature>
<protein>
    <submittedName>
        <fullName evidence="2">Uncharacterized protein</fullName>
    </submittedName>
</protein>
<dbReference type="OrthoDB" id="1495295at2"/>
<dbReference type="AlphaFoldDB" id="A0A4U3KRA6"/>
<dbReference type="EMBL" id="SZQL01000041">
    <property type="protein sequence ID" value="TKK64159.1"/>
    <property type="molecule type" value="Genomic_DNA"/>
</dbReference>
<feature type="transmembrane region" description="Helical" evidence="1">
    <location>
        <begin position="105"/>
        <end position="121"/>
    </location>
</feature>
<evidence type="ECO:0000313" key="3">
    <source>
        <dbReference type="Proteomes" id="UP000305848"/>
    </source>
</evidence>
<keyword evidence="1" id="KW-1133">Transmembrane helix</keyword>
<keyword evidence="1" id="KW-0812">Transmembrane</keyword>
<proteinExistence type="predicted"/>
<comment type="caution">
    <text evidence="2">The sequence shown here is derived from an EMBL/GenBank/DDBJ whole genome shotgun (WGS) entry which is preliminary data.</text>
</comment>
<dbReference type="Proteomes" id="UP000305848">
    <property type="component" value="Unassembled WGS sequence"/>
</dbReference>
<keyword evidence="1" id="KW-0472">Membrane</keyword>
<keyword evidence="3" id="KW-1185">Reference proteome</keyword>
<evidence type="ECO:0000256" key="1">
    <source>
        <dbReference type="SAM" id="Phobius"/>
    </source>
</evidence>